<protein>
    <recommendedName>
        <fullName evidence="3">CUE domain-containing protein</fullName>
    </recommendedName>
</protein>
<accession>A0AAW1RTE0</accession>
<dbReference type="Proteomes" id="UP001445335">
    <property type="component" value="Unassembled WGS sequence"/>
</dbReference>
<dbReference type="Pfam" id="PF02845">
    <property type="entry name" value="CUE"/>
    <property type="match status" value="1"/>
</dbReference>
<feature type="coiled-coil region" evidence="1">
    <location>
        <begin position="165"/>
        <end position="192"/>
    </location>
</feature>
<dbReference type="SUPFAM" id="SSF46934">
    <property type="entry name" value="UBA-like"/>
    <property type="match status" value="1"/>
</dbReference>
<dbReference type="PANTHER" id="PTHR31245:SF20">
    <property type="entry name" value="F18B13.13 PROTEIN"/>
    <property type="match status" value="1"/>
</dbReference>
<dbReference type="EMBL" id="JALJOU010000023">
    <property type="protein sequence ID" value="KAK9837113.1"/>
    <property type="molecule type" value="Genomic_DNA"/>
</dbReference>
<evidence type="ECO:0000313" key="5">
    <source>
        <dbReference type="Proteomes" id="UP001445335"/>
    </source>
</evidence>
<sequence length="288" mass="29645">MSVAAHASPHIGAKRFFEAAESSPEFTGHGKRLRHLSVSPATDRPRGSCEGRAYVVTATTLAALRGLFPDMDEKIVADVLDAYGDNIDAAIKRLGELRLTARFNGGVGVREASAGPSYTASSSSGAGAPLSNGQAVTANGGAPASGQQRSAAEWVDALVAEMTGAKSVEEARQRAARLLQAFEQAVLAAEAQAPKADETAALRGQLADLQRDNGILKRAVAIQNARMQEAVAAKDAELAAGRAALAALQERAHGLELANYSLGLHLRQATSGAAAGGFGGGPRPPDVF</sequence>
<evidence type="ECO:0000313" key="4">
    <source>
        <dbReference type="EMBL" id="KAK9837113.1"/>
    </source>
</evidence>
<comment type="caution">
    <text evidence="4">The sequence shown here is derived from an EMBL/GenBank/DDBJ whole genome shotgun (WGS) entry which is preliminary data.</text>
</comment>
<evidence type="ECO:0000259" key="3">
    <source>
        <dbReference type="PROSITE" id="PS51140"/>
    </source>
</evidence>
<dbReference type="SMART" id="SM00546">
    <property type="entry name" value="CUE"/>
    <property type="match status" value="1"/>
</dbReference>
<reference evidence="4 5" key="1">
    <citation type="journal article" date="2024" name="Nat. Commun.">
        <title>Phylogenomics reveals the evolutionary origins of lichenization in chlorophyte algae.</title>
        <authorList>
            <person name="Puginier C."/>
            <person name="Libourel C."/>
            <person name="Otte J."/>
            <person name="Skaloud P."/>
            <person name="Haon M."/>
            <person name="Grisel S."/>
            <person name="Petersen M."/>
            <person name="Berrin J.G."/>
            <person name="Delaux P.M."/>
            <person name="Dal Grande F."/>
            <person name="Keller J."/>
        </authorList>
    </citation>
    <scope>NUCLEOTIDE SEQUENCE [LARGE SCALE GENOMIC DNA]</scope>
    <source>
        <strain evidence="4 5">SAG 245.80</strain>
    </source>
</reference>
<evidence type="ECO:0000256" key="2">
    <source>
        <dbReference type="SAM" id="MobiDB-lite"/>
    </source>
</evidence>
<feature type="region of interest" description="Disordered" evidence="2">
    <location>
        <begin position="112"/>
        <end position="147"/>
    </location>
</feature>
<dbReference type="AlphaFoldDB" id="A0AAW1RTE0"/>
<proteinExistence type="predicted"/>
<keyword evidence="5" id="KW-1185">Reference proteome</keyword>
<dbReference type="PROSITE" id="PS51140">
    <property type="entry name" value="CUE"/>
    <property type="match status" value="1"/>
</dbReference>
<feature type="domain" description="CUE" evidence="3">
    <location>
        <begin position="56"/>
        <end position="99"/>
    </location>
</feature>
<dbReference type="PANTHER" id="PTHR31245">
    <property type="entry name" value="UBIQUITIN SYSTEM COMPONENT CUE PROTEIN"/>
    <property type="match status" value="1"/>
</dbReference>
<organism evidence="4 5">
    <name type="scientific">Elliptochloris bilobata</name>
    <dbReference type="NCBI Taxonomy" id="381761"/>
    <lineage>
        <taxon>Eukaryota</taxon>
        <taxon>Viridiplantae</taxon>
        <taxon>Chlorophyta</taxon>
        <taxon>core chlorophytes</taxon>
        <taxon>Trebouxiophyceae</taxon>
        <taxon>Trebouxiophyceae incertae sedis</taxon>
        <taxon>Elliptochloris clade</taxon>
        <taxon>Elliptochloris</taxon>
    </lineage>
</organism>
<feature type="compositionally biased region" description="Low complexity" evidence="2">
    <location>
        <begin position="112"/>
        <end position="133"/>
    </location>
</feature>
<keyword evidence="1" id="KW-0175">Coiled coil</keyword>
<name>A0AAW1RTE0_9CHLO</name>
<evidence type="ECO:0000256" key="1">
    <source>
        <dbReference type="SAM" id="Coils"/>
    </source>
</evidence>
<dbReference type="GO" id="GO:0043130">
    <property type="term" value="F:ubiquitin binding"/>
    <property type="evidence" value="ECO:0007669"/>
    <property type="project" value="InterPro"/>
</dbReference>
<gene>
    <name evidence="4" type="ORF">WJX81_003724</name>
</gene>
<dbReference type="InterPro" id="IPR009060">
    <property type="entry name" value="UBA-like_sf"/>
</dbReference>
<dbReference type="CDD" id="cd14279">
    <property type="entry name" value="CUE"/>
    <property type="match status" value="1"/>
</dbReference>
<dbReference type="InterPro" id="IPR003892">
    <property type="entry name" value="CUE"/>
</dbReference>
<dbReference type="Gene3D" id="1.10.8.10">
    <property type="entry name" value="DNA helicase RuvA subunit, C-terminal domain"/>
    <property type="match status" value="1"/>
</dbReference>